<gene>
    <name evidence="1" type="ORF">H5V43_02240</name>
</gene>
<sequence length="235" mass="24515">MIAISSSEALASECNQAGGPGENPARFLLVLKWGGFMLMTRSALCVAFLALASSVNAEPSSSVQVGGATAIVVPVNTLVVVTPTEEITSKEMRVGQIRNFMVVNDVVEDGAVVIRRGAPVKATVSWRTGKGIVGKSAKFELTFNSVRSGGRDWALRGSVRQEGRGNTTGALLGAAIITGRSAVIAPGQLINVFTAEEIPFQPPRATTFGPSSVQQPAIQPSGINPNSAIKCITCY</sequence>
<dbReference type="EMBL" id="CP060035">
    <property type="protein sequence ID" value="QOT72015.1"/>
    <property type="molecule type" value="Genomic_DNA"/>
</dbReference>
<reference evidence="2" key="1">
    <citation type="submission" date="2020-08" db="EMBL/GenBank/DDBJ databases">
        <title>Complete genome sequence of Sphingobium barthaii strain KK22, a high-molecular-weight polycyclic aromatic hydrocarbon-degrading soil bacterium.</title>
        <authorList>
            <person name="Mori J.F."/>
            <person name="Kanaly R.A."/>
        </authorList>
    </citation>
    <scope>NUCLEOTIDE SEQUENCE [LARGE SCALE GENOMIC DNA]</scope>
    <source>
        <strain evidence="2">KK22</strain>
    </source>
</reference>
<proteinExistence type="predicted"/>
<evidence type="ECO:0000313" key="1">
    <source>
        <dbReference type="EMBL" id="QOT72015.1"/>
    </source>
</evidence>
<organism evidence="1 2">
    <name type="scientific">Sphingobium fuliginis (strain ATCC 27551)</name>
    <dbReference type="NCBI Taxonomy" id="336203"/>
    <lineage>
        <taxon>Bacteria</taxon>
        <taxon>Pseudomonadati</taxon>
        <taxon>Pseudomonadota</taxon>
        <taxon>Alphaproteobacteria</taxon>
        <taxon>Sphingomonadales</taxon>
        <taxon>Sphingomonadaceae</taxon>
        <taxon>Sphingobium</taxon>
    </lineage>
</organism>
<dbReference type="RefSeq" id="WP_193666739.1">
    <property type="nucleotide sequence ID" value="NZ_CP060035.1"/>
</dbReference>
<dbReference type="Proteomes" id="UP000593663">
    <property type="component" value="Chromosome 1"/>
</dbReference>
<name>A0A7M2GHZ1_SPHSA</name>
<accession>A0A7M2GHZ1</accession>
<evidence type="ECO:0000313" key="2">
    <source>
        <dbReference type="Proteomes" id="UP000593663"/>
    </source>
</evidence>
<dbReference type="KEGG" id="sbar:H5V43_02240"/>
<protein>
    <submittedName>
        <fullName evidence="1">Uncharacterized protein</fullName>
    </submittedName>
</protein>
<dbReference type="AlphaFoldDB" id="A0A7M2GHZ1"/>